<dbReference type="KEGG" id="wfu:AXE80_10315"/>
<dbReference type="InterPro" id="IPR052701">
    <property type="entry name" value="GAG_Ulvan_Degrading_Sulfatases"/>
</dbReference>
<evidence type="ECO:0000313" key="5">
    <source>
        <dbReference type="Proteomes" id="UP000092967"/>
    </source>
</evidence>
<protein>
    <recommendedName>
        <fullName evidence="3">Sulfatase N-terminal domain-containing protein</fullName>
    </recommendedName>
</protein>
<evidence type="ECO:0000256" key="2">
    <source>
        <dbReference type="ARBA" id="ARBA00022801"/>
    </source>
</evidence>
<keyword evidence="2" id="KW-0378">Hydrolase</keyword>
<dbReference type="PANTHER" id="PTHR43751:SF1">
    <property type="entry name" value="SULFATASE ATSG-RELATED"/>
    <property type="match status" value="1"/>
</dbReference>
<dbReference type="CDD" id="cd16027">
    <property type="entry name" value="SGSH"/>
    <property type="match status" value="1"/>
</dbReference>
<dbReference type="STRING" id="1790137.AXE80_10315"/>
<sequence>MLWSSVIFSQEKKYNVLWIVTEDISPTLSMYGDNTAKTPNLDALAKHSMVYNNVFATVGVCAPSRSSIITGMQATAIGTMHMRTGSDITSWGNRKYKDTTINLDIEGKMVRQYSAVIPEEVKCFPEYLRAAGYYCTNNDKTDYQFAAPVTAWDVNDASAHWRNRPKGKPFFAVFNTNLTHESKLWKHEKYPLTVKPEEVSLPPYFPDTELSRYTVARNYSNIEMMDKVVGDLITKLKEDGLYDDTYIFFYSDHGGPLPRQKRAILDSGLKIPFLIKFPNSSKIGTSDRLISLTDLAPTMMSIAGIKPKKYFNGEAFLGKYEAKPRDYVFGSSDRFDEVTDRIRSVRNKQFLYLKNFYPEKTKYKEIGYRRQVPMMNEYFDLNGKGELNDVQSDWFQTKQPEELYDCEKDPFNIHNLANNPAYAKVLKTMRKAYLKKAKHQKDYGEISEHVLVNQMWPNGVQPVTSKPEFTCLKKKVSIECDTKGSSIAYLILDKPNAKLNFKSGWKLYTESIKLTDDLKGKYIYVMAERIGYKTSEIISQQL</sequence>
<dbReference type="PROSITE" id="PS00523">
    <property type="entry name" value="SULFATASE_1"/>
    <property type="match status" value="1"/>
</dbReference>
<dbReference type="SUPFAM" id="SSF53649">
    <property type="entry name" value="Alkaline phosphatase-like"/>
    <property type="match status" value="1"/>
</dbReference>
<evidence type="ECO:0000313" key="4">
    <source>
        <dbReference type="EMBL" id="ANW96644.1"/>
    </source>
</evidence>
<comment type="similarity">
    <text evidence="1">Belongs to the sulfatase family.</text>
</comment>
<dbReference type="Gene3D" id="3.40.720.10">
    <property type="entry name" value="Alkaline Phosphatase, subunit A"/>
    <property type="match status" value="1"/>
</dbReference>
<dbReference type="InterPro" id="IPR000917">
    <property type="entry name" value="Sulfatase_N"/>
</dbReference>
<dbReference type="Proteomes" id="UP000092967">
    <property type="component" value="Chromosome"/>
</dbReference>
<feature type="domain" description="Sulfatase N-terminal" evidence="3">
    <location>
        <begin position="161"/>
        <end position="305"/>
    </location>
</feature>
<name>A0A1B1Y7D3_9FLAO</name>
<evidence type="ECO:0000256" key="1">
    <source>
        <dbReference type="ARBA" id="ARBA00008779"/>
    </source>
</evidence>
<organism evidence="4 5">
    <name type="scientific">Wenyingzhuangia fucanilytica</name>
    <dbReference type="NCBI Taxonomy" id="1790137"/>
    <lineage>
        <taxon>Bacteria</taxon>
        <taxon>Pseudomonadati</taxon>
        <taxon>Bacteroidota</taxon>
        <taxon>Flavobacteriia</taxon>
        <taxon>Flavobacteriales</taxon>
        <taxon>Flavobacteriaceae</taxon>
        <taxon>Wenyingzhuangia</taxon>
    </lineage>
</organism>
<dbReference type="AlphaFoldDB" id="A0A1B1Y7D3"/>
<dbReference type="InterPro" id="IPR024607">
    <property type="entry name" value="Sulfatase_CS"/>
</dbReference>
<dbReference type="Pfam" id="PF00884">
    <property type="entry name" value="Sulfatase"/>
    <property type="match status" value="2"/>
</dbReference>
<dbReference type="PANTHER" id="PTHR43751">
    <property type="entry name" value="SULFATASE"/>
    <property type="match status" value="1"/>
</dbReference>
<gene>
    <name evidence="4" type="ORF">AXE80_10315</name>
</gene>
<accession>A0A1B1Y7D3</accession>
<dbReference type="EMBL" id="CP014224">
    <property type="protein sequence ID" value="ANW96644.1"/>
    <property type="molecule type" value="Genomic_DNA"/>
</dbReference>
<dbReference type="GO" id="GO:0016787">
    <property type="term" value="F:hydrolase activity"/>
    <property type="evidence" value="ECO:0007669"/>
    <property type="project" value="UniProtKB-KW"/>
</dbReference>
<feature type="domain" description="Sulfatase N-terminal" evidence="3">
    <location>
        <begin position="15"/>
        <end position="135"/>
    </location>
</feature>
<dbReference type="InterPro" id="IPR017850">
    <property type="entry name" value="Alkaline_phosphatase_core_sf"/>
</dbReference>
<keyword evidence="5" id="KW-1185">Reference proteome</keyword>
<evidence type="ECO:0000259" key="3">
    <source>
        <dbReference type="Pfam" id="PF00884"/>
    </source>
</evidence>
<reference evidence="4 5" key="1">
    <citation type="submission" date="2016-02" db="EMBL/GenBank/DDBJ databases">
        <authorList>
            <person name="Wen L."/>
            <person name="He K."/>
            <person name="Yang H."/>
        </authorList>
    </citation>
    <scope>NUCLEOTIDE SEQUENCE [LARGE SCALE GENOMIC DNA]</scope>
    <source>
        <strain evidence="4 5">CZ1127</strain>
    </source>
</reference>
<proteinExistence type="inferred from homology"/>